<dbReference type="Gene3D" id="2.30.39.10">
    <property type="entry name" value="Alpha-1-antitrypsin, domain 1"/>
    <property type="match status" value="1"/>
</dbReference>
<dbReference type="Pfam" id="PF00079">
    <property type="entry name" value="Serpin"/>
    <property type="match status" value="1"/>
</dbReference>
<name>A0A1J4L5M9_9EUKA</name>
<dbReference type="GeneID" id="94831435"/>
<evidence type="ECO:0000256" key="2">
    <source>
        <dbReference type="RuleBase" id="RU000411"/>
    </source>
</evidence>
<comment type="caution">
    <text evidence="4">The sequence shown here is derived from an EMBL/GenBank/DDBJ whole genome shotgun (WGS) entry which is preliminary data.</text>
</comment>
<keyword evidence="5" id="KW-1185">Reference proteome</keyword>
<sequence>MHLNRINDIIDLEFHLFRSAFHDFPTQFVISPYSSVAVLSILFDLSQTESLKTILNSCFHSSILHSLKAHVESIVSHNMNAIHDVNKIFTVSPLKADLKSVQSILVLLDESKPIITQINRYVKNETNGKIPDLINPLIKTPQNSIIASAVSLFSCRWEKGLFTSLKTCKFYGLQKNAPITMLLAYDKKINCTETNSLTAIELPFEDPNFGLLVVTPKMAGEIYYKKMIKKMRSKKLKKLIKGLKPKDVNISFPKIEIETAPFNPFKSFGFGDSKIKLSENESLGFIRQKCVITINESGVCVDNESNSLPLSSESHKYKKFNHPFAFFIYTHDPLSIIMCGTMMDTLNSGSVDVGL</sequence>
<evidence type="ECO:0000259" key="3">
    <source>
        <dbReference type="SMART" id="SM00093"/>
    </source>
</evidence>
<dbReference type="SUPFAM" id="SSF56574">
    <property type="entry name" value="Serpins"/>
    <property type="match status" value="1"/>
</dbReference>
<dbReference type="Gene3D" id="3.30.497.10">
    <property type="entry name" value="Antithrombin, subunit I, domain 2"/>
    <property type="match status" value="1"/>
</dbReference>
<feature type="domain" description="Serpin" evidence="3">
    <location>
        <begin position="14"/>
        <end position="345"/>
    </location>
</feature>
<dbReference type="PANTHER" id="PTHR11461">
    <property type="entry name" value="SERINE PROTEASE INHIBITOR, SERPIN"/>
    <property type="match status" value="1"/>
</dbReference>
<organism evidence="4 5">
    <name type="scientific">Tritrichomonas foetus</name>
    <dbReference type="NCBI Taxonomy" id="1144522"/>
    <lineage>
        <taxon>Eukaryota</taxon>
        <taxon>Metamonada</taxon>
        <taxon>Parabasalia</taxon>
        <taxon>Tritrichomonadida</taxon>
        <taxon>Tritrichomonadidae</taxon>
        <taxon>Tritrichomonas</taxon>
    </lineage>
</organism>
<dbReference type="GO" id="GO:0004867">
    <property type="term" value="F:serine-type endopeptidase inhibitor activity"/>
    <property type="evidence" value="ECO:0007669"/>
    <property type="project" value="InterPro"/>
</dbReference>
<dbReference type="GO" id="GO:0005615">
    <property type="term" value="C:extracellular space"/>
    <property type="evidence" value="ECO:0007669"/>
    <property type="project" value="InterPro"/>
</dbReference>
<evidence type="ECO:0000256" key="1">
    <source>
        <dbReference type="ARBA" id="ARBA00009500"/>
    </source>
</evidence>
<protein>
    <recommendedName>
        <fullName evidence="3">Serpin domain-containing protein</fullName>
    </recommendedName>
</protein>
<dbReference type="SMART" id="SM00093">
    <property type="entry name" value="SERPIN"/>
    <property type="match status" value="1"/>
</dbReference>
<dbReference type="RefSeq" id="XP_068370390.1">
    <property type="nucleotide sequence ID" value="XM_068496731.1"/>
</dbReference>
<dbReference type="InterPro" id="IPR036186">
    <property type="entry name" value="Serpin_sf"/>
</dbReference>
<dbReference type="OrthoDB" id="671595at2759"/>
<dbReference type="PANTHER" id="PTHR11461:SF211">
    <property type="entry name" value="GH10112P-RELATED"/>
    <property type="match status" value="1"/>
</dbReference>
<dbReference type="InterPro" id="IPR023796">
    <property type="entry name" value="Serpin_dom"/>
</dbReference>
<dbReference type="InterPro" id="IPR042185">
    <property type="entry name" value="Serpin_sf_2"/>
</dbReference>
<comment type="similarity">
    <text evidence="1 2">Belongs to the serpin family.</text>
</comment>
<evidence type="ECO:0000313" key="5">
    <source>
        <dbReference type="Proteomes" id="UP000179807"/>
    </source>
</evidence>
<evidence type="ECO:0000313" key="4">
    <source>
        <dbReference type="EMBL" id="OHT17254.1"/>
    </source>
</evidence>
<accession>A0A1J4L5M9</accession>
<dbReference type="InterPro" id="IPR000215">
    <property type="entry name" value="Serpin_fam"/>
</dbReference>
<proteinExistence type="inferred from homology"/>
<dbReference type="Proteomes" id="UP000179807">
    <property type="component" value="Unassembled WGS sequence"/>
</dbReference>
<dbReference type="AlphaFoldDB" id="A0A1J4L5M9"/>
<reference evidence="4" key="1">
    <citation type="submission" date="2016-10" db="EMBL/GenBank/DDBJ databases">
        <authorList>
            <person name="Benchimol M."/>
            <person name="Almeida L.G."/>
            <person name="Vasconcelos A.T."/>
            <person name="Perreira-Neves A."/>
            <person name="Rosa I.A."/>
            <person name="Tasca T."/>
            <person name="Bogo M.R."/>
            <person name="de Souza W."/>
        </authorList>
    </citation>
    <scope>NUCLEOTIDE SEQUENCE [LARGE SCALE GENOMIC DNA]</scope>
    <source>
        <strain evidence="4">K</strain>
    </source>
</reference>
<dbReference type="InterPro" id="IPR042178">
    <property type="entry name" value="Serpin_sf_1"/>
</dbReference>
<gene>
    <name evidence="4" type="ORF">TRFO_12605</name>
</gene>
<dbReference type="EMBL" id="MLAK01000024">
    <property type="protein sequence ID" value="OHT17254.1"/>
    <property type="molecule type" value="Genomic_DNA"/>
</dbReference>
<dbReference type="VEuPathDB" id="TrichDB:TRFO_12605"/>